<evidence type="ECO:0000313" key="4">
    <source>
        <dbReference type="Proteomes" id="UP000305064"/>
    </source>
</evidence>
<dbReference type="PANTHER" id="PTHR38121:SF2">
    <property type="entry name" value="ACYLTRANSFERASE 3 DOMAIN-CONTAINING PROTEIN"/>
    <property type="match status" value="1"/>
</dbReference>
<dbReference type="InterPro" id="IPR013320">
    <property type="entry name" value="ConA-like_dom_sf"/>
</dbReference>
<protein>
    <submittedName>
        <fullName evidence="3">Concanavalin A-like lectin/glucanase</fullName>
    </submittedName>
</protein>
<evidence type="ECO:0000256" key="1">
    <source>
        <dbReference type="SAM" id="SignalP"/>
    </source>
</evidence>
<dbReference type="Pfam" id="PF00722">
    <property type="entry name" value="Glyco_hydro_16"/>
    <property type="match status" value="1"/>
</dbReference>
<evidence type="ECO:0000259" key="2">
    <source>
        <dbReference type="PROSITE" id="PS51762"/>
    </source>
</evidence>
<proteinExistence type="predicted"/>
<dbReference type="PROSITE" id="PS51762">
    <property type="entry name" value="GH16_2"/>
    <property type="match status" value="1"/>
</dbReference>
<evidence type="ECO:0000313" key="3">
    <source>
        <dbReference type="EMBL" id="THY78227.1"/>
    </source>
</evidence>
<accession>A0A4S9WQC5</accession>
<feature type="chain" id="PRO_5044090777" evidence="1">
    <location>
        <begin position="24"/>
        <end position="289"/>
    </location>
</feature>
<name>A0A4S9WQC5_AURPU</name>
<sequence>MHLSKSALSWVTGITSLIATSDATPLEKRVTTSPAAPFDGCLYQVSKVGAFNSRIAVTNWSKFPFTLKATDRTGGPARVRWNPANVGVDANDGSLTLTVPGGQATCSDDSPCGSAQITTAYDDIMYGSMRTVAKTPNVWGTVSAMFFYSDDNNEADIEIQTGNTTYAHFTNQDWYGDNALSNSSVVADTSAAYHEYRIDWVPGRTDYYVDGKLLQTYTKFVPRTSGYWMWNSWTNAGYWTYGPPAKDAVLHIKSIDVYFNPVSNLDVFPSRFIIMSSKAVEKDRSARTC</sequence>
<dbReference type="SUPFAM" id="SSF49899">
    <property type="entry name" value="Concanavalin A-like lectins/glucanases"/>
    <property type="match status" value="1"/>
</dbReference>
<dbReference type="GO" id="GO:0004553">
    <property type="term" value="F:hydrolase activity, hydrolyzing O-glycosyl compounds"/>
    <property type="evidence" value="ECO:0007669"/>
    <property type="project" value="InterPro"/>
</dbReference>
<dbReference type="EMBL" id="QZBJ01000007">
    <property type="protein sequence ID" value="THY78227.1"/>
    <property type="molecule type" value="Genomic_DNA"/>
</dbReference>
<comment type="caution">
    <text evidence="3">The sequence shown here is derived from an EMBL/GenBank/DDBJ whole genome shotgun (WGS) entry which is preliminary data.</text>
</comment>
<dbReference type="InterPro" id="IPR000757">
    <property type="entry name" value="Beta-glucanase-like"/>
</dbReference>
<dbReference type="GO" id="GO:0005975">
    <property type="term" value="P:carbohydrate metabolic process"/>
    <property type="evidence" value="ECO:0007669"/>
    <property type="project" value="InterPro"/>
</dbReference>
<feature type="signal peptide" evidence="1">
    <location>
        <begin position="1"/>
        <end position="23"/>
    </location>
</feature>
<dbReference type="Proteomes" id="UP000305064">
    <property type="component" value="Unassembled WGS sequence"/>
</dbReference>
<reference evidence="3 4" key="1">
    <citation type="submission" date="2018-10" db="EMBL/GenBank/DDBJ databases">
        <title>Fifty Aureobasidium pullulans genomes reveal a recombining polyextremotolerant generalist.</title>
        <authorList>
            <person name="Gostincar C."/>
            <person name="Turk M."/>
            <person name="Zajc J."/>
            <person name="Gunde-Cimerman N."/>
        </authorList>
    </citation>
    <scope>NUCLEOTIDE SEQUENCE [LARGE SCALE GENOMIC DNA]</scope>
    <source>
        <strain evidence="3 4">EXF-4256</strain>
    </source>
</reference>
<dbReference type="AlphaFoldDB" id="A0A4S9WQC5"/>
<feature type="domain" description="GH16" evidence="2">
    <location>
        <begin position="19"/>
        <end position="263"/>
    </location>
</feature>
<dbReference type="PANTHER" id="PTHR38121">
    <property type="entry name" value="GH16 DOMAIN-CONTAINING PROTEIN"/>
    <property type="match status" value="1"/>
</dbReference>
<dbReference type="Gene3D" id="2.60.120.200">
    <property type="match status" value="1"/>
</dbReference>
<keyword evidence="1" id="KW-0732">Signal</keyword>
<gene>
    <name evidence="3" type="ORF">D6C94_01471</name>
</gene>
<dbReference type="CDD" id="cd00413">
    <property type="entry name" value="Glyco_hydrolase_16"/>
    <property type="match status" value="1"/>
</dbReference>
<organism evidence="3 4">
    <name type="scientific">Aureobasidium pullulans</name>
    <name type="common">Black yeast</name>
    <name type="synonym">Pullularia pullulans</name>
    <dbReference type="NCBI Taxonomy" id="5580"/>
    <lineage>
        <taxon>Eukaryota</taxon>
        <taxon>Fungi</taxon>
        <taxon>Dikarya</taxon>
        <taxon>Ascomycota</taxon>
        <taxon>Pezizomycotina</taxon>
        <taxon>Dothideomycetes</taxon>
        <taxon>Dothideomycetidae</taxon>
        <taxon>Dothideales</taxon>
        <taxon>Saccotheciaceae</taxon>
        <taxon>Aureobasidium</taxon>
    </lineage>
</organism>